<protein>
    <recommendedName>
        <fullName evidence="3">C-type lectin domain-containing protein</fullName>
    </recommendedName>
</protein>
<evidence type="ECO:0000313" key="2">
    <source>
        <dbReference type="Proteomes" id="UP001195483"/>
    </source>
</evidence>
<reference evidence="1" key="3">
    <citation type="submission" date="2023-05" db="EMBL/GenBank/DDBJ databases">
        <authorList>
            <person name="Smith C.H."/>
        </authorList>
    </citation>
    <scope>NUCLEOTIDE SEQUENCE</scope>
    <source>
        <strain evidence="1">CHS0354</strain>
        <tissue evidence="1">Mantle</tissue>
    </source>
</reference>
<comment type="caution">
    <text evidence="1">The sequence shown here is derived from an EMBL/GenBank/DDBJ whole genome shotgun (WGS) entry which is preliminary data.</text>
</comment>
<proteinExistence type="predicted"/>
<organism evidence="1 2">
    <name type="scientific">Potamilus streckersoni</name>
    <dbReference type="NCBI Taxonomy" id="2493646"/>
    <lineage>
        <taxon>Eukaryota</taxon>
        <taxon>Metazoa</taxon>
        <taxon>Spiralia</taxon>
        <taxon>Lophotrochozoa</taxon>
        <taxon>Mollusca</taxon>
        <taxon>Bivalvia</taxon>
        <taxon>Autobranchia</taxon>
        <taxon>Heteroconchia</taxon>
        <taxon>Palaeoheterodonta</taxon>
        <taxon>Unionida</taxon>
        <taxon>Unionoidea</taxon>
        <taxon>Unionidae</taxon>
        <taxon>Ambleminae</taxon>
        <taxon>Lampsilini</taxon>
        <taxon>Potamilus</taxon>
    </lineage>
</organism>
<keyword evidence="2" id="KW-1185">Reference proteome</keyword>
<dbReference type="Proteomes" id="UP001195483">
    <property type="component" value="Unassembled WGS sequence"/>
</dbReference>
<gene>
    <name evidence="1" type="ORF">CHS0354_040636</name>
</gene>
<dbReference type="AlphaFoldDB" id="A0AAE0WBQ7"/>
<dbReference type="Gene3D" id="3.10.100.10">
    <property type="entry name" value="Mannose-Binding Protein A, subunit A"/>
    <property type="match status" value="1"/>
</dbReference>
<sequence>MKQTLSSLTYFDESRNRSVTEIRPSGKYMAALAPCEKMLPFTCERNVTSTDDLKHTSSCPDGWIGNKELDACYRIFRNSSTFMDASYFCRQLNGSLMSTDSAFDSSISRSVYNWYKNNDACKSSLASTLMNGTNLE</sequence>
<dbReference type="InterPro" id="IPR016186">
    <property type="entry name" value="C-type_lectin-like/link_sf"/>
</dbReference>
<accession>A0AAE0WBQ7</accession>
<evidence type="ECO:0008006" key="3">
    <source>
        <dbReference type="Google" id="ProtNLM"/>
    </source>
</evidence>
<dbReference type="SUPFAM" id="SSF56436">
    <property type="entry name" value="C-type lectin-like"/>
    <property type="match status" value="1"/>
</dbReference>
<name>A0AAE0WBQ7_9BIVA</name>
<reference evidence="1" key="1">
    <citation type="journal article" date="2021" name="Genome Biol. Evol.">
        <title>A High-Quality Reference Genome for a Parasitic Bivalve with Doubly Uniparental Inheritance (Bivalvia: Unionida).</title>
        <authorList>
            <person name="Smith C.H."/>
        </authorList>
    </citation>
    <scope>NUCLEOTIDE SEQUENCE</scope>
    <source>
        <strain evidence="1">CHS0354</strain>
    </source>
</reference>
<evidence type="ECO:0000313" key="1">
    <source>
        <dbReference type="EMBL" id="KAK3607727.1"/>
    </source>
</evidence>
<dbReference type="EMBL" id="JAEAOA010002341">
    <property type="protein sequence ID" value="KAK3607727.1"/>
    <property type="molecule type" value="Genomic_DNA"/>
</dbReference>
<dbReference type="InterPro" id="IPR016187">
    <property type="entry name" value="CTDL_fold"/>
</dbReference>
<reference evidence="1" key="2">
    <citation type="journal article" date="2021" name="Genome Biol. Evol.">
        <title>Developing a high-quality reference genome for a parasitic bivalve with doubly uniparental inheritance (Bivalvia: Unionida).</title>
        <authorList>
            <person name="Smith C.H."/>
        </authorList>
    </citation>
    <scope>NUCLEOTIDE SEQUENCE</scope>
    <source>
        <strain evidence="1">CHS0354</strain>
        <tissue evidence="1">Mantle</tissue>
    </source>
</reference>